<keyword evidence="3" id="KW-1185">Reference proteome</keyword>
<reference evidence="2 4" key="1">
    <citation type="journal article" date="2020" name="Stud. Mycol.">
        <title>101 Dothideomycetes genomes: a test case for predicting lifestyles and emergence of pathogens.</title>
        <authorList>
            <person name="Haridas S."/>
            <person name="Albert R."/>
            <person name="Binder M."/>
            <person name="Bloem J."/>
            <person name="Labutti K."/>
            <person name="Salamov A."/>
            <person name="Andreopoulos B."/>
            <person name="Baker S."/>
            <person name="Barry K."/>
            <person name="Bills G."/>
            <person name="Bluhm B."/>
            <person name="Cannon C."/>
            <person name="Castanera R."/>
            <person name="Culley D."/>
            <person name="Daum C."/>
            <person name="Ezra D."/>
            <person name="Gonzalez J."/>
            <person name="Henrissat B."/>
            <person name="Kuo A."/>
            <person name="Liang C."/>
            <person name="Lipzen A."/>
            <person name="Lutzoni F."/>
            <person name="Magnuson J."/>
            <person name="Mondo S."/>
            <person name="Nolan M."/>
            <person name="Ohm R."/>
            <person name="Pangilinan J."/>
            <person name="Park H.-J."/>
            <person name="Ramirez L."/>
            <person name="Alfaro M."/>
            <person name="Sun H."/>
            <person name="Tritt A."/>
            <person name="Yoshinaga Y."/>
            <person name="Zwiers L.-H."/>
            <person name="Turgeon B."/>
            <person name="Goodwin S."/>
            <person name="Spatafora J."/>
            <person name="Crous P."/>
            <person name="Grigoriev I."/>
        </authorList>
    </citation>
    <scope>NUCLEOTIDE SEQUENCE</scope>
    <source>
        <strain evidence="2 4">CBS 304.34</strain>
    </source>
</reference>
<dbReference type="RefSeq" id="XP_033575572.1">
    <property type="nucleotide sequence ID" value="XM_033728196.1"/>
</dbReference>
<dbReference type="EMBL" id="MU003703">
    <property type="protein sequence ID" value="KAF2808608.1"/>
    <property type="molecule type" value="Genomic_DNA"/>
</dbReference>
<dbReference type="Proteomes" id="UP000504636">
    <property type="component" value="Unplaced"/>
</dbReference>
<evidence type="ECO:0000313" key="3">
    <source>
        <dbReference type="Proteomes" id="UP000504636"/>
    </source>
</evidence>
<evidence type="ECO:0000313" key="4">
    <source>
        <dbReference type="RefSeq" id="XP_033575572.1"/>
    </source>
</evidence>
<gene>
    <name evidence="2 4" type="ORF">BDZ99DRAFT_572443</name>
</gene>
<accession>A0A6A6YJ77</accession>
<proteinExistence type="predicted"/>
<dbReference type="GeneID" id="54469089"/>
<dbReference type="OrthoDB" id="10402322at2759"/>
<evidence type="ECO:0000313" key="2">
    <source>
        <dbReference type="EMBL" id="KAF2808608.1"/>
    </source>
</evidence>
<protein>
    <submittedName>
        <fullName evidence="2 4">Uncharacterized protein</fullName>
    </submittedName>
</protein>
<feature type="region of interest" description="Disordered" evidence="1">
    <location>
        <begin position="299"/>
        <end position="328"/>
    </location>
</feature>
<sequence>MPKDLSLLFLRRRYERVVKRIVEVHHPKAAIPLAQLFLDSLTVSDFANLPDPDDFFTAFLDQDHLPPHTWDLIVQKLNSAVVDYVHYLETNRLDDLKVTWPVSLQIDPPAQLSWLRGYAGEFPPEEAKAMQAAWDLRYTAEPFDPSTGCAGFSVVCRKSVVTWFESQCPHWNVCFEENIEPALRPDVSLAPTSEALRAAHITRCEALFRQKMGNYVPMDLTRGDDPWYPFPRPGHTRRPNSDKPARPLVAVVTKSKEARQTVQDAKIDAKVSRITSTWRPVFETKARAQQYLKEWNKRFKSRRPAPPPALPVAKPEDPQEGSWASTACSGESLPIEASFKTAQEMMRNRAKSAAGLGTPIPGRGAPEEVSVSYGVKLGSKPCDSGFMEAYVGSRLGRIEEA</sequence>
<reference evidence="4" key="3">
    <citation type="submission" date="2025-04" db="UniProtKB">
        <authorList>
            <consortium name="RefSeq"/>
        </authorList>
    </citation>
    <scope>IDENTIFICATION</scope>
    <source>
        <strain evidence="4">CBS 304.34</strain>
    </source>
</reference>
<reference evidence="4" key="2">
    <citation type="submission" date="2020-04" db="EMBL/GenBank/DDBJ databases">
        <authorList>
            <consortium name="NCBI Genome Project"/>
        </authorList>
    </citation>
    <scope>NUCLEOTIDE SEQUENCE</scope>
    <source>
        <strain evidence="4">CBS 304.34</strain>
    </source>
</reference>
<dbReference type="AlphaFoldDB" id="A0A6A6YJ77"/>
<organism evidence="2">
    <name type="scientific">Mytilinidion resinicola</name>
    <dbReference type="NCBI Taxonomy" id="574789"/>
    <lineage>
        <taxon>Eukaryota</taxon>
        <taxon>Fungi</taxon>
        <taxon>Dikarya</taxon>
        <taxon>Ascomycota</taxon>
        <taxon>Pezizomycotina</taxon>
        <taxon>Dothideomycetes</taxon>
        <taxon>Pleosporomycetidae</taxon>
        <taxon>Mytilinidiales</taxon>
        <taxon>Mytilinidiaceae</taxon>
        <taxon>Mytilinidion</taxon>
    </lineage>
</organism>
<evidence type="ECO:0000256" key="1">
    <source>
        <dbReference type="SAM" id="MobiDB-lite"/>
    </source>
</evidence>
<name>A0A6A6YJ77_9PEZI</name>